<dbReference type="SUPFAM" id="SSF47090">
    <property type="entry name" value="PGBD-like"/>
    <property type="match status" value="1"/>
</dbReference>
<accession>A0ABW0W8V3</accession>
<comment type="caution">
    <text evidence="5">The sequence shown here is derived from an EMBL/GenBank/DDBJ whole genome shotgun (WGS) entry which is preliminary data.</text>
</comment>
<dbReference type="InterPro" id="IPR002053">
    <property type="entry name" value="Glyco_hydro_25"/>
</dbReference>
<dbReference type="SUPFAM" id="SSF51445">
    <property type="entry name" value="(Trans)glycosidases"/>
    <property type="match status" value="1"/>
</dbReference>
<dbReference type="InterPro" id="IPR018077">
    <property type="entry name" value="Glyco_hydro_fam25_subgr"/>
</dbReference>
<evidence type="ECO:0000256" key="3">
    <source>
        <dbReference type="ARBA" id="ARBA00023295"/>
    </source>
</evidence>
<gene>
    <name evidence="5" type="ORF">ACFP3J_03360</name>
</gene>
<dbReference type="CDD" id="cd00599">
    <property type="entry name" value="GH25_muramidase"/>
    <property type="match status" value="1"/>
</dbReference>
<comment type="similarity">
    <text evidence="1">Belongs to the glycosyl hydrolase 25 family.</text>
</comment>
<name>A0ABW0W8V3_STRNO</name>
<dbReference type="PANTHER" id="PTHR34135">
    <property type="entry name" value="LYSOZYME"/>
    <property type="match status" value="1"/>
</dbReference>
<organism evidence="5 6">
    <name type="scientific">Streptomyces nogalater</name>
    <dbReference type="NCBI Taxonomy" id="38314"/>
    <lineage>
        <taxon>Bacteria</taxon>
        <taxon>Bacillati</taxon>
        <taxon>Actinomycetota</taxon>
        <taxon>Actinomycetes</taxon>
        <taxon>Kitasatosporales</taxon>
        <taxon>Streptomycetaceae</taxon>
        <taxon>Streptomyces</taxon>
    </lineage>
</organism>
<keyword evidence="2" id="KW-0378">Hydrolase</keyword>
<dbReference type="PANTHER" id="PTHR34135:SF2">
    <property type="entry name" value="LYSOZYME"/>
    <property type="match status" value="1"/>
</dbReference>
<evidence type="ECO:0000313" key="6">
    <source>
        <dbReference type="Proteomes" id="UP001596065"/>
    </source>
</evidence>
<dbReference type="EMBL" id="JBHSOE010000003">
    <property type="protein sequence ID" value="MFC5654532.1"/>
    <property type="molecule type" value="Genomic_DNA"/>
</dbReference>
<evidence type="ECO:0000256" key="2">
    <source>
        <dbReference type="ARBA" id="ARBA00022801"/>
    </source>
</evidence>
<proteinExistence type="inferred from homology"/>
<evidence type="ECO:0000256" key="4">
    <source>
        <dbReference type="SAM" id="MobiDB-lite"/>
    </source>
</evidence>
<dbReference type="Proteomes" id="UP001596065">
    <property type="component" value="Unassembled WGS sequence"/>
</dbReference>
<dbReference type="SMART" id="SM00641">
    <property type="entry name" value="Glyco_25"/>
    <property type="match status" value="1"/>
</dbReference>
<evidence type="ECO:0000256" key="1">
    <source>
        <dbReference type="ARBA" id="ARBA00010646"/>
    </source>
</evidence>
<dbReference type="Pfam" id="PF01183">
    <property type="entry name" value="Glyco_hydro_25"/>
    <property type="match status" value="1"/>
</dbReference>
<feature type="region of interest" description="Disordered" evidence="4">
    <location>
        <begin position="346"/>
        <end position="382"/>
    </location>
</feature>
<dbReference type="RefSeq" id="WP_344347304.1">
    <property type="nucleotide sequence ID" value="NZ_BAAASM010000009.1"/>
</dbReference>
<evidence type="ECO:0000313" key="5">
    <source>
        <dbReference type="EMBL" id="MFC5654532.1"/>
    </source>
</evidence>
<keyword evidence="6" id="KW-1185">Reference proteome</keyword>
<dbReference type="PROSITE" id="PS51904">
    <property type="entry name" value="GLYCOSYL_HYDROL_F25_2"/>
    <property type="match status" value="1"/>
</dbReference>
<reference evidence="6" key="1">
    <citation type="journal article" date="2019" name="Int. J. Syst. Evol. Microbiol.">
        <title>The Global Catalogue of Microorganisms (GCM) 10K type strain sequencing project: providing services to taxonomists for standard genome sequencing and annotation.</title>
        <authorList>
            <consortium name="The Broad Institute Genomics Platform"/>
            <consortium name="The Broad Institute Genome Sequencing Center for Infectious Disease"/>
            <person name="Wu L."/>
            <person name="Ma J."/>
        </authorList>
    </citation>
    <scope>NUCLEOTIDE SEQUENCE [LARGE SCALE GENOMIC DNA]</scope>
    <source>
        <strain evidence="6">KCTC 5701</strain>
    </source>
</reference>
<dbReference type="InterPro" id="IPR036365">
    <property type="entry name" value="PGBD-like_sf"/>
</dbReference>
<sequence length="476" mass="51790">MLTGIDVSSYQSSTPDVGGLSFVFVKATEGVSYINPKQSAQAAYARAAGAIVGFYHFARPGDVQAQAQFFVDQCNSVDGDILAIDWEDPGVSCADKDALLKAVKKLRPTHKVILYCNRTYWLDVDTTSYCEDGLWIADYSHPAGQPAIEHPWLFHQYSQDGVDKDVANFASTADLKRWATGVPVNSSTVPRWRTLLDHVQSIPERVYESWSSNGWDNRTKFGVEFGEDGVAWCVIFNWDMYHDVGLDSAVPKTDNVNSFTSWAKARGQWSLYPSVGSWVNFNDGAHTEICVGFDDRFVYTKGGNSVQAGARDAGQGNGVWSHRHERRDTAVVGYFAPRYPDGICPPTADPRDPRGGAAVASYSWPGPASVPTKPKPGKPTSTVSLSKLIKAAKTDPKAKQGHQTYAAGVRIVEAALRAEGLLAQKYAGDGSFGSVTVAAYAKWQRKLHFSGKAADGIPGIESLKALGRKYGFKVVA</sequence>
<dbReference type="Gene3D" id="3.20.20.80">
    <property type="entry name" value="Glycosidases"/>
    <property type="match status" value="1"/>
</dbReference>
<keyword evidence="3" id="KW-0326">Glycosidase</keyword>
<protein>
    <submittedName>
        <fullName evidence="5">GH25 family lysozyme</fullName>
    </submittedName>
</protein>
<dbReference type="InterPro" id="IPR017853">
    <property type="entry name" value="GH"/>
</dbReference>